<evidence type="ECO:0000256" key="10">
    <source>
        <dbReference type="ARBA" id="ARBA00063143"/>
    </source>
</evidence>
<evidence type="ECO:0000259" key="13">
    <source>
        <dbReference type="PROSITE" id="PS50222"/>
    </source>
</evidence>
<evidence type="ECO:0000256" key="5">
    <source>
        <dbReference type="ARBA" id="ARBA00022824"/>
    </source>
</evidence>
<dbReference type="InterPro" id="IPR018247">
    <property type="entry name" value="EF_Hand_1_Ca_BS"/>
</dbReference>
<feature type="chain" id="PRO_5005574936" description="Reticulocalbin-3" evidence="12">
    <location>
        <begin position="20"/>
        <end position="324"/>
    </location>
</feature>
<dbReference type="InterPro" id="IPR002048">
    <property type="entry name" value="EF_hand_dom"/>
</dbReference>
<dbReference type="CDD" id="cd16226">
    <property type="entry name" value="EFh_CREC_Calumenin_like"/>
    <property type="match status" value="1"/>
</dbReference>
<dbReference type="SUPFAM" id="SSF47473">
    <property type="entry name" value="EF-hand"/>
    <property type="match status" value="2"/>
</dbReference>
<gene>
    <name evidence="14" type="ORF">WH47_03074</name>
</gene>
<dbReference type="PROSITE" id="PS00018">
    <property type="entry name" value="EF_HAND_1"/>
    <property type="match status" value="5"/>
</dbReference>
<feature type="signal peptide" evidence="12">
    <location>
        <begin position="1"/>
        <end position="19"/>
    </location>
</feature>
<organism evidence="14 15">
    <name type="scientific">Habropoda laboriosa</name>
    <dbReference type="NCBI Taxonomy" id="597456"/>
    <lineage>
        <taxon>Eukaryota</taxon>
        <taxon>Metazoa</taxon>
        <taxon>Ecdysozoa</taxon>
        <taxon>Arthropoda</taxon>
        <taxon>Hexapoda</taxon>
        <taxon>Insecta</taxon>
        <taxon>Pterygota</taxon>
        <taxon>Neoptera</taxon>
        <taxon>Endopterygota</taxon>
        <taxon>Hymenoptera</taxon>
        <taxon>Apocrita</taxon>
        <taxon>Aculeata</taxon>
        <taxon>Apoidea</taxon>
        <taxon>Anthophila</taxon>
        <taxon>Apidae</taxon>
        <taxon>Habropoda</taxon>
    </lineage>
</organism>
<dbReference type="PROSITE" id="PS50222">
    <property type="entry name" value="EF_HAND_2"/>
    <property type="match status" value="3"/>
</dbReference>
<evidence type="ECO:0000256" key="1">
    <source>
        <dbReference type="ARBA" id="ARBA00004319"/>
    </source>
</evidence>
<dbReference type="FunFam" id="1.10.238.10:FF:000090">
    <property type="entry name" value="calumenin isoform X2"/>
    <property type="match status" value="1"/>
</dbReference>
<keyword evidence="2" id="KW-0479">Metal-binding</keyword>
<accession>A0A0L7QY92</accession>
<dbReference type="PANTHER" id="PTHR10827:SF52">
    <property type="entry name" value="IP16409P"/>
    <property type="match status" value="1"/>
</dbReference>
<dbReference type="GO" id="GO:0005509">
    <property type="term" value="F:calcium ion binding"/>
    <property type="evidence" value="ECO:0007669"/>
    <property type="project" value="InterPro"/>
</dbReference>
<keyword evidence="7" id="KW-0325">Glycoprotein</keyword>
<evidence type="ECO:0000313" key="15">
    <source>
        <dbReference type="Proteomes" id="UP000053825"/>
    </source>
</evidence>
<keyword evidence="4" id="KW-0677">Repeat</keyword>
<protein>
    <recommendedName>
        <fullName evidence="11">Reticulocalbin-3</fullName>
    </recommendedName>
</protein>
<feature type="domain" description="EF-hand" evidence="13">
    <location>
        <begin position="71"/>
        <end position="106"/>
    </location>
</feature>
<dbReference type="Pfam" id="PF13202">
    <property type="entry name" value="EF-hand_5"/>
    <property type="match status" value="2"/>
</dbReference>
<keyword evidence="6" id="KW-0106">Calcium</keyword>
<evidence type="ECO:0000256" key="6">
    <source>
        <dbReference type="ARBA" id="ARBA00022837"/>
    </source>
</evidence>
<dbReference type="OrthoDB" id="293868at2759"/>
<dbReference type="Gene3D" id="1.10.238.10">
    <property type="entry name" value="EF-hand"/>
    <property type="match status" value="2"/>
</dbReference>
<dbReference type="FunFam" id="1.10.238.10:FF:000104">
    <property type="entry name" value="calumenin isoform X1"/>
    <property type="match status" value="1"/>
</dbReference>
<evidence type="ECO:0000256" key="11">
    <source>
        <dbReference type="ARBA" id="ARBA00072696"/>
    </source>
</evidence>
<reference evidence="14 15" key="1">
    <citation type="submission" date="2015-07" db="EMBL/GenBank/DDBJ databases">
        <title>The genome of Habropoda laboriosa.</title>
        <authorList>
            <person name="Pan H."/>
            <person name="Kapheim K."/>
        </authorList>
    </citation>
    <scope>NUCLEOTIDE SEQUENCE [LARGE SCALE GENOMIC DNA]</scope>
    <source>
        <strain evidence="14">0110345459</strain>
    </source>
</reference>
<dbReference type="SMART" id="SM00054">
    <property type="entry name" value="EFh"/>
    <property type="match status" value="5"/>
</dbReference>
<comment type="subcellular location">
    <subcellularLocation>
        <location evidence="1">Endoplasmic reticulum lumen</location>
    </subcellularLocation>
</comment>
<keyword evidence="15" id="KW-1185">Reference proteome</keyword>
<proteinExistence type="predicted"/>
<evidence type="ECO:0000256" key="8">
    <source>
        <dbReference type="ARBA" id="ARBA00023186"/>
    </source>
</evidence>
<keyword evidence="3 12" id="KW-0732">Signal</keyword>
<dbReference type="STRING" id="597456.A0A0L7QY92"/>
<dbReference type="InterPro" id="IPR011992">
    <property type="entry name" value="EF-hand-dom_pair"/>
</dbReference>
<comment type="subunit">
    <text evidence="10">Interacts with PCSK6 (immature form including the propeptide); probably involved in the maturation and the secretion of PCSK6.</text>
</comment>
<keyword evidence="8" id="KW-0143">Chaperone</keyword>
<dbReference type="AlphaFoldDB" id="A0A0L7QY92"/>
<dbReference type="EMBL" id="KQ414693">
    <property type="protein sequence ID" value="KOC63572.1"/>
    <property type="molecule type" value="Genomic_DNA"/>
</dbReference>
<dbReference type="Pfam" id="PF13499">
    <property type="entry name" value="EF-hand_7"/>
    <property type="match status" value="1"/>
</dbReference>
<name>A0A0L7QY92_9HYME</name>
<evidence type="ECO:0000256" key="12">
    <source>
        <dbReference type="SAM" id="SignalP"/>
    </source>
</evidence>
<evidence type="ECO:0000256" key="3">
    <source>
        <dbReference type="ARBA" id="ARBA00022729"/>
    </source>
</evidence>
<sequence length="324" mass="37734">MQEFMLLQILIGFSVLATAIPKPENDHKPRIINKEPSKKEHFVNSQHNPAYDHEAFLGEEAKTFDQLTPEESARRLGIIVDKIDKDKNGYVTGEELKDWILYTQQRYIRDNVEREWKSHNPEEKEKLPWTEYLAMVYGDMNEHEAENHEKSKDNVFSYVAMLKKDHRRWTAADLDGDDALTKKEFAAFLHAEEADHMKDVVVLETMEDIDKDGDGKISLSEYIGDMYDGAEGEEEPEWVKNEKEQFSMYRDKDGDGFLDFDEVKTWIIPPDFDHAEAESRHLIFEADTDADQKLTKDEILEKYDIFVGSQATDFGEALARHDEF</sequence>
<evidence type="ECO:0000256" key="9">
    <source>
        <dbReference type="ARBA" id="ARBA00056975"/>
    </source>
</evidence>
<feature type="domain" description="EF-hand" evidence="13">
    <location>
        <begin position="251"/>
        <end position="273"/>
    </location>
</feature>
<dbReference type="Proteomes" id="UP000053825">
    <property type="component" value="Unassembled WGS sequence"/>
</dbReference>
<evidence type="ECO:0000313" key="14">
    <source>
        <dbReference type="EMBL" id="KOC63572.1"/>
    </source>
</evidence>
<evidence type="ECO:0000256" key="4">
    <source>
        <dbReference type="ARBA" id="ARBA00022737"/>
    </source>
</evidence>
<evidence type="ECO:0000256" key="2">
    <source>
        <dbReference type="ARBA" id="ARBA00022723"/>
    </source>
</evidence>
<dbReference type="PANTHER" id="PTHR10827">
    <property type="entry name" value="RETICULOCALBIN"/>
    <property type="match status" value="1"/>
</dbReference>
<feature type="domain" description="EF-hand" evidence="13">
    <location>
        <begin position="197"/>
        <end position="232"/>
    </location>
</feature>
<evidence type="ECO:0000256" key="7">
    <source>
        <dbReference type="ARBA" id="ARBA00023180"/>
    </source>
</evidence>
<dbReference type="GO" id="GO:0005788">
    <property type="term" value="C:endoplasmic reticulum lumen"/>
    <property type="evidence" value="ECO:0007669"/>
    <property type="project" value="UniProtKB-SubCell"/>
</dbReference>
<dbReference type="GO" id="GO:0015031">
    <property type="term" value="P:protein transport"/>
    <property type="evidence" value="ECO:0007669"/>
    <property type="project" value="UniProtKB-ARBA"/>
</dbReference>
<keyword evidence="5" id="KW-0256">Endoplasmic reticulum</keyword>
<comment type="function">
    <text evidence="9">Probable molecular chaperone assisting protein biosynthesis and transport in the endoplasmic reticulum. Required for the proper biosynthesis and transport of pulmonary surfactant-associated protein A/SP-A, pulmonary surfactant-associated protein D/SP-D and the lipid transporter ABCA3. By regulating both the proper expression and the degradation through the endoplasmic reticulum-associated protein degradation pathway of these proteins plays a crucial role in pulmonary surfactant homeostasis. Has an anti-fibrotic activity by negatively regulating the secretion of type I and type III collagens. This calcium-binding protein also transiently associates with immature PCSK6 and regulates its secretion.</text>
</comment>